<dbReference type="NCBIfam" id="TIGR02532">
    <property type="entry name" value="IV_pilin_GFxxxE"/>
    <property type="match status" value="1"/>
</dbReference>
<keyword evidence="2" id="KW-1185">Reference proteome</keyword>
<accession>A0A5C2HBM9</accession>
<sequence>MKKAFSMMEVIIAISILSFVMVTLLQIKSENIFLVTKSEEASKNSEYILASMNLDFPNDRNENLFLDRVFSFENDDLRKEFKDKKIKIKDEELETTSIDNEYMKLNIITFSTTYSLDDTNSSKKIYSFKIEL</sequence>
<evidence type="ECO:0000313" key="2">
    <source>
        <dbReference type="Proteomes" id="UP000322726"/>
    </source>
</evidence>
<reference evidence="1 2" key="2">
    <citation type="submission" date="2019-09" db="EMBL/GenBank/DDBJ databases">
        <title>Complete genome sequencing of four Arcobacter species reveals a diverse suite of mobile elements.</title>
        <authorList>
            <person name="Miller W.G."/>
            <person name="Yee E."/>
            <person name="Bono J.L."/>
        </authorList>
    </citation>
    <scope>NUCLEOTIDE SEQUENCE [LARGE SCALE GENOMIC DNA]</scope>
    <source>
        <strain evidence="1 2">LMG 26638</strain>
    </source>
</reference>
<reference evidence="1 2" key="3">
    <citation type="submission" date="2019-09" db="EMBL/GenBank/DDBJ databases">
        <title>Taxonomic note: a critical rebuttal of the proposed division of the genus Arcobacter into six genera, emended descriptions of Arcobacter anaerophilus and the genus Arcobacter, and an assessment of genus-level boundaries for Epsilonproteobacteria using in silico genomic comparator tools.</title>
        <authorList>
            <person name="On S.L.W."/>
            <person name="Miller W.G."/>
            <person name="Biggs P."/>
            <person name="Cornelius A."/>
            <person name="Vandamme P."/>
        </authorList>
    </citation>
    <scope>NUCLEOTIDE SEQUENCE [LARGE SCALE GENOMIC DNA]</scope>
    <source>
        <strain evidence="1 2">LMG 26638</strain>
    </source>
</reference>
<name>A0A5C2HBM9_9BACT</name>
<dbReference type="Proteomes" id="UP000322726">
    <property type="component" value="Chromosome"/>
</dbReference>
<dbReference type="KEGG" id="apai:APAC_1846"/>
<dbReference type="EMBL" id="CP035928">
    <property type="protein sequence ID" value="QEP34925.1"/>
    <property type="molecule type" value="Genomic_DNA"/>
</dbReference>
<dbReference type="InterPro" id="IPR012902">
    <property type="entry name" value="N_methyl_site"/>
</dbReference>
<reference evidence="2" key="1">
    <citation type="submission" date="2019-09" db="EMBL/GenBank/DDBJ databases">
        <title>Complete genome sequencing of four Arcobacter species reveals a diverse suite of mobile elements.</title>
        <authorList>
            <person name="On S.L.W."/>
            <person name="Miller W.G."/>
            <person name="Biggs P."/>
            <person name="Cornelius A."/>
            <person name="Vandamme P."/>
        </authorList>
    </citation>
    <scope>NUCLEOTIDE SEQUENCE [LARGE SCALE GENOMIC DNA]</scope>
    <source>
        <strain evidence="2">LMG 26638</strain>
    </source>
</reference>
<organism evidence="1 2">
    <name type="scientific">Malaciobacter pacificus</name>
    <dbReference type="NCBI Taxonomy" id="1080223"/>
    <lineage>
        <taxon>Bacteria</taxon>
        <taxon>Pseudomonadati</taxon>
        <taxon>Campylobacterota</taxon>
        <taxon>Epsilonproteobacteria</taxon>
        <taxon>Campylobacterales</taxon>
        <taxon>Arcobacteraceae</taxon>
        <taxon>Malaciobacter</taxon>
    </lineage>
</organism>
<dbReference type="OrthoDB" id="5344637at2"/>
<evidence type="ECO:0000313" key="1">
    <source>
        <dbReference type="EMBL" id="QEP34925.1"/>
    </source>
</evidence>
<protein>
    <submittedName>
        <fullName evidence="1">Uncharacterized protein</fullName>
    </submittedName>
</protein>
<dbReference type="RefSeq" id="WP_130233838.1">
    <property type="nucleotide sequence ID" value="NZ_BMEF01000020.1"/>
</dbReference>
<proteinExistence type="predicted"/>
<dbReference type="AlphaFoldDB" id="A0A5C2HBM9"/>
<gene>
    <name evidence="1" type="ORF">APAC_1846</name>
</gene>